<organism evidence="2 3">
    <name type="scientific">Amnibacterium setariae</name>
    <dbReference type="NCBI Taxonomy" id="2306585"/>
    <lineage>
        <taxon>Bacteria</taxon>
        <taxon>Bacillati</taxon>
        <taxon>Actinomycetota</taxon>
        <taxon>Actinomycetes</taxon>
        <taxon>Micrococcales</taxon>
        <taxon>Microbacteriaceae</taxon>
        <taxon>Amnibacterium</taxon>
    </lineage>
</organism>
<keyword evidence="3" id="KW-1185">Reference proteome</keyword>
<protein>
    <recommendedName>
        <fullName evidence="4">ABC transporter permease</fullName>
    </recommendedName>
</protein>
<feature type="transmembrane region" description="Helical" evidence="1">
    <location>
        <begin position="38"/>
        <end position="59"/>
    </location>
</feature>
<feature type="transmembrane region" description="Helical" evidence="1">
    <location>
        <begin position="71"/>
        <end position="95"/>
    </location>
</feature>
<feature type="transmembrane region" description="Helical" evidence="1">
    <location>
        <begin position="191"/>
        <end position="212"/>
    </location>
</feature>
<dbReference type="OrthoDB" id="3297477at2"/>
<evidence type="ECO:0000313" key="3">
    <source>
        <dbReference type="Proteomes" id="UP000265742"/>
    </source>
</evidence>
<keyword evidence="1" id="KW-0472">Membrane</keyword>
<reference evidence="3" key="1">
    <citation type="submission" date="2018-09" db="EMBL/GenBank/DDBJ databases">
        <authorList>
            <person name="Kim I."/>
        </authorList>
    </citation>
    <scope>NUCLEOTIDE SEQUENCE [LARGE SCALE GENOMIC DNA]</scope>
    <source>
        <strain evidence="3">DD4a</strain>
    </source>
</reference>
<dbReference type="Proteomes" id="UP000265742">
    <property type="component" value="Unassembled WGS sequence"/>
</dbReference>
<evidence type="ECO:0000313" key="2">
    <source>
        <dbReference type="EMBL" id="RIX31233.1"/>
    </source>
</evidence>
<feature type="transmembrane region" description="Helical" evidence="1">
    <location>
        <begin position="116"/>
        <end position="147"/>
    </location>
</feature>
<sequence>MTAVPATRPAGSAGTAGVTALHVLRSEWLKLVTVRSTFWTTAVALLIAAAIALLFGAAVDPDPGSATASALLGSTVGLGFVALVVGVLGVLAIGGEYATLQIRSSYTAVPRRWPALVAKGAVVAAWSFVVGLVVTFGGFGVIAGLFAGKGVGVPLDGEAVGVLVGGAVYLAVIGAFSVGLGALVRSSAAGITILSAVLFVAPVVLQLLAVALRAEWVGRANEYLLSNAGGVLFTRPGEASVALWAALLALACWLAAVWVPALLLTRGRDV</sequence>
<accession>A0A3A1U4D7</accession>
<keyword evidence="1" id="KW-1133">Transmembrane helix</keyword>
<evidence type="ECO:0008006" key="4">
    <source>
        <dbReference type="Google" id="ProtNLM"/>
    </source>
</evidence>
<dbReference type="AlphaFoldDB" id="A0A3A1U4D7"/>
<gene>
    <name evidence="2" type="ORF">D1781_07720</name>
</gene>
<comment type="caution">
    <text evidence="2">The sequence shown here is derived from an EMBL/GenBank/DDBJ whole genome shotgun (WGS) entry which is preliminary data.</text>
</comment>
<dbReference type="EMBL" id="QXTG01000001">
    <property type="protein sequence ID" value="RIX31233.1"/>
    <property type="molecule type" value="Genomic_DNA"/>
</dbReference>
<proteinExistence type="predicted"/>
<dbReference type="RefSeq" id="WP_119481595.1">
    <property type="nucleotide sequence ID" value="NZ_QXTG01000001.1"/>
</dbReference>
<feature type="transmembrane region" description="Helical" evidence="1">
    <location>
        <begin position="241"/>
        <end position="264"/>
    </location>
</feature>
<keyword evidence="1" id="KW-0812">Transmembrane</keyword>
<name>A0A3A1U4D7_9MICO</name>
<feature type="transmembrane region" description="Helical" evidence="1">
    <location>
        <begin position="159"/>
        <end position="184"/>
    </location>
</feature>
<evidence type="ECO:0000256" key="1">
    <source>
        <dbReference type="SAM" id="Phobius"/>
    </source>
</evidence>